<dbReference type="InterPro" id="IPR054767">
    <property type="entry name" value="Cas10-Cmr2_palm2"/>
</dbReference>
<dbReference type="GO" id="GO:0051607">
    <property type="term" value="P:defense response to virus"/>
    <property type="evidence" value="ECO:0007669"/>
    <property type="project" value="UniProtKB-KW"/>
</dbReference>
<evidence type="ECO:0000256" key="2">
    <source>
        <dbReference type="ARBA" id="ARBA00023118"/>
    </source>
</evidence>
<dbReference type="Pfam" id="PF22335">
    <property type="entry name" value="Cas10-Cmr2_palm2"/>
    <property type="match status" value="1"/>
</dbReference>
<evidence type="ECO:0000259" key="3">
    <source>
        <dbReference type="Pfam" id="PF12469"/>
    </source>
</evidence>
<organism evidence="5 6">
    <name type="scientific">Acetivibrio mesophilus</name>
    <dbReference type="NCBI Taxonomy" id="2487273"/>
    <lineage>
        <taxon>Bacteria</taxon>
        <taxon>Bacillati</taxon>
        <taxon>Bacillota</taxon>
        <taxon>Clostridia</taxon>
        <taxon>Eubacteriales</taxon>
        <taxon>Oscillospiraceae</taxon>
        <taxon>Acetivibrio</taxon>
    </lineage>
</organism>
<sequence length="561" mass="65585">MEMKTYIGITVGPIYKTMCGARDAGQLWGCSYIFSYIIKEIMKRIYDLEPKRQFITPYVDGELFKKEKESYSHIGIFHDRCIFESQEGDLEKVKEATEEVLELLSRNYSDDAKIKDYINQYFQIYYVEKHIRADEKVFTIMTECLDSLELRQKYISIEEHNYVTSLFKNDNIKDNIDNIPLFIDAFSNKKNTNRGCILLKNEDSRRFISVPEIAIKEFNIDANESNKFIQSGNFYTKLSKYIEEHKIKKKLMKYHKYICIIQSDGDSVTRIMKDINTTEEFEEFSKRLSYFSMGACDAIENYNGVPVYAGGDDLLFFAPIKNEKGETFIDLINKINDCFNEIFKEYINRYESEGPIPSMSYGVSITYYKYPLYEALGRAKSLLFDKAKKYCITVDGQKKEKNATAIKVLKHSGQEFGLTFRNNSVEAGIFTDILKYSIKKSKDQTGEKARIFEQTDDILSNISIEEEKSRILSSVQYSLTKYRIIINKIGTDRKKLDNLFINVFNHDIHKKSDEYIKKIIDLVYGVYSSRKDDTEKAIRFKTVESYLSFIKFMQESGEYDV</sequence>
<accession>A0A4Q0I0P4</accession>
<keyword evidence="1" id="KW-0547">Nucleotide-binding</keyword>
<proteinExistence type="predicted"/>
<dbReference type="OrthoDB" id="9758700at2"/>
<dbReference type="AlphaFoldDB" id="A0A4Q0I0P4"/>
<dbReference type="InterPro" id="IPR024615">
    <property type="entry name" value="CRISPR-assoc_Cmr2_N"/>
</dbReference>
<keyword evidence="6" id="KW-1185">Reference proteome</keyword>
<protein>
    <submittedName>
        <fullName evidence="5">Type III-B CRISPR-associated protein Cas10/Cmr2</fullName>
    </submittedName>
</protein>
<evidence type="ECO:0000313" key="5">
    <source>
        <dbReference type="EMBL" id="RXE57794.1"/>
    </source>
</evidence>
<dbReference type="InterPro" id="IPR043128">
    <property type="entry name" value="Rev_trsase/Diguanyl_cyclase"/>
</dbReference>
<evidence type="ECO:0000313" key="6">
    <source>
        <dbReference type="Proteomes" id="UP000289166"/>
    </source>
</evidence>
<dbReference type="Gene3D" id="3.30.70.2220">
    <property type="entry name" value="CRISPR-Cas system, Cmr2 subunit, D1 domain, cysteine cluster"/>
    <property type="match status" value="1"/>
</dbReference>
<dbReference type="RefSeq" id="WP_128706443.1">
    <property type="nucleotide sequence ID" value="NZ_RLII01000035.1"/>
</dbReference>
<dbReference type="EMBL" id="RLII01000035">
    <property type="protein sequence ID" value="RXE57794.1"/>
    <property type="molecule type" value="Genomic_DNA"/>
</dbReference>
<gene>
    <name evidence="5" type="primary">cas10</name>
    <name evidence="5" type="ORF">EFD62_15705</name>
</gene>
<dbReference type="NCBIfam" id="TIGR02577">
    <property type="entry name" value="cas_TM1794_Cmr2"/>
    <property type="match status" value="1"/>
</dbReference>
<name>A0A4Q0I0P4_9FIRM</name>
<dbReference type="GO" id="GO:0000166">
    <property type="term" value="F:nucleotide binding"/>
    <property type="evidence" value="ECO:0007669"/>
    <property type="project" value="UniProtKB-KW"/>
</dbReference>
<dbReference type="Pfam" id="PF12469">
    <property type="entry name" value="Cmr2_N"/>
    <property type="match status" value="1"/>
</dbReference>
<feature type="domain" description="CRISPR-associated protein Cmr2 N-terminal" evidence="3">
    <location>
        <begin position="6"/>
        <end position="99"/>
    </location>
</feature>
<keyword evidence="2" id="KW-0051">Antiviral defense</keyword>
<reference evidence="6" key="1">
    <citation type="submission" date="2018-11" db="EMBL/GenBank/DDBJ databases">
        <title>Genome sequencing of a novel mesophilic and cellulolytic organism within the genus Hungateiclostridium.</title>
        <authorList>
            <person name="Rettenmaier R."/>
            <person name="Liebl W."/>
            <person name="Zverlov V."/>
        </authorList>
    </citation>
    <scope>NUCLEOTIDE SEQUENCE [LARGE SCALE GENOMIC DNA]</scope>
    <source>
        <strain evidence="6">N2K1</strain>
    </source>
</reference>
<comment type="caution">
    <text evidence="5">The sequence shown here is derived from an EMBL/GenBank/DDBJ whole genome shotgun (WGS) entry which is preliminary data.</text>
</comment>
<dbReference type="Proteomes" id="UP000289166">
    <property type="component" value="Unassembled WGS sequence"/>
</dbReference>
<dbReference type="InterPro" id="IPR013407">
    <property type="entry name" value="CRISPR-assoc_prot_Cmr2"/>
</dbReference>
<evidence type="ECO:0000259" key="4">
    <source>
        <dbReference type="Pfam" id="PF22335"/>
    </source>
</evidence>
<dbReference type="InterPro" id="IPR038242">
    <property type="entry name" value="Cmr2_N"/>
</dbReference>
<feature type="domain" description="Cas10/Cmr2 second palm" evidence="4">
    <location>
        <begin position="257"/>
        <end position="389"/>
    </location>
</feature>
<evidence type="ECO:0000256" key="1">
    <source>
        <dbReference type="ARBA" id="ARBA00022741"/>
    </source>
</evidence>
<dbReference type="Gene3D" id="3.30.70.270">
    <property type="match status" value="1"/>
</dbReference>